<keyword evidence="1" id="KW-0472">Membrane</keyword>
<gene>
    <name evidence="2" type="ORF">FDA94_28535</name>
</gene>
<keyword evidence="1" id="KW-0812">Transmembrane</keyword>
<dbReference type="RefSeq" id="WP_137250163.1">
    <property type="nucleotide sequence ID" value="NZ_SZQA01000033.1"/>
</dbReference>
<keyword evidence="1" id="KW-1133">Transmembrane helix</keyword>
<feature type="transmembrane region" description="Helical" evidence="1">
    <location>
        <begin position="20"/>
        <end position="39"/>
    </location>
</feature>
<name>A0A4U3M8L0_9ACTN</name>
<accession>A0A4U3M8L0</accession>
<organism evidence="2 3">
    <name type="scientific">Herbidospora galbida</name>
    <dbReference type="NCBI Taxonomy" id="2575442"/>
    <lineage>
        <taxon>Bacteria</taxon>
        <taxon>Bacillati</taxon>
        <taxon>Actinomycetota</taxon>
        <taxon>Actinomycetes</taxon>
        <taxon>Streptosporangiales</taxon>
        <taxon>Streptosporangiaceae</taxon>
        <taxon>Herbidospora</taxon>
    </lineage>
</organism>
<proteinExistence type="predicted"/>
<keyword evidence="3" id="KW-1185">Reference proteome</keyword>
<protein>
    <submittedName>
        <fullName evidence="2">Uncharacterized protein</fullName>
    </submittedName>
</protein>
<evidence type="ECO:0000313" key="3">
    <source>
        <dbReference type="Proteomes" id="UP000308705"/>
    </source>
</evidence>
<dbReference type="Proteomes" id="UP000308705">
    <property type="component" value="Unassembled WGS sequence"/>
</dbReference>
<comment type="caution">
    <text evidence="2">The sequence shown here is derived from an EMBL/GenBank/DDBJ whole genome shotgun (WGS) entry which is preliminary data.</text>
</comment>
<evidence type="ECO:0000256" key="1">
    <source>
        <dbReference type="SAM" id="Phobius"/>
    </source>
</evidence>
<evidence type="ECO:0000313" key="2">
    <source>
        <dbReference type="EMBL" id="TKK84579.1"/>
    </source>
</evidence>
<dbReference type="AlphaFoldDB" id="A0A4U3M8L0"/>
<sequence>MNVPTPLPAPSVDLALTDPRVLGPVAAFIFVAFVFEIIVSGRAYRRVVAERDAARAVVDQLLPLAAQMAKVLETNNTTLARVVTAVEDLLNDSPPRPKRRTI</sequence>
<dbReference type="EMBL" id="SZQA01000033">
    <property type="protein sequence ID" value="TKK84579.1"/>
    <property type="molecule type" value="Genomic_DNA"/>
</dbReference>
<reference evidence="2 3" key="1">
    <citation type="submission" date="2019-04" db="EMBL/GenBank/DDBJ databases">
        <title>Herbidospora sp. NEAU-GS14.nov., a novel actinomycete isolated from soil.</title>
        <authorList>
            <person name="Han L."/>
        </authorList>
    </citation>
    <scope>NUCLEOTIDE SEQUENCE [LARGE SCALE GENOMIC DNA]</scope>
    <source>
        <strain evidence="2 3">NEAU-GS14</strain>
    </source>
</reference>